<reference evidence="14" key="1">
    <citation type="submission" date="2015-04" db="UniProtKB">
        <authorList>
            <consortium name="EnsemblPlants"/>
        </authorList>
    </citation>
    <scope>IDENTIFICATION</scope>
</reference>
<evidence type="ECO:0000259" key="13">
    <source>
        <dbReference type="PROSITE" id="PS50011"/>
    </source>
</evidence>
<dbReference type="EnsemblPlants" id="OGLUM02G35750.1">
    <property type="protein sequence ID" value="OGLUM02G35750.1"/>
    <property type="gene ID" value="OGLUM02G35750"/>
</dbReference>
<evidence type="ECO:0000256" key="12">
    <source>
        <dbReference type="SAM" id="MobiDB-lite"/>
    </source>
</evidence>
<evidence type="ECO:0000256" key="7">
    <source>
        <dbReference type="ARBA" id="ARBA00022741"/>
    </source>
</evidence>
<keyword evidence="7" id="KW-0547">Nucleotide-binding</keyword>
<dbReference type="GO" id="GO:0004674">
    <property type="term" value="F:protein serine/threonine kinase activity"/>
    <property type="evidence" value="ECO:0007669"/>
    <property type="project" value="UniProtKB-KW"/>
</dbReference>
<sequence length="451" mass="48979">MRRMLRCFFGGGGGGDETGGDEEKKASAAAVVKNKKAVRRMRSATGRLRSLSLEDLSRTLAQSGLQAFTLAELKAATRSFSGSNFIGEGGFGPVYKGFIDAKLRPGLLQPQHVAVKYLDGEGDQGHREWLAEVVYLGMLSHPHLVKLIGYCCQDDHRMLVYEYMARGSLEHHLFKNLLSSLPWATRLKIAVGAAKGLAFLHDADTPVIYRDFKASNILLDSDYTAKLSDFGLAKEGPQGDATHVTTRVMGTHGYAAPEYILTGHLTAKSDVYSFGVVLLELLTGRRSVDKRRRGREQNLVDWARPYLRRPERLHRVMDPSLEGGYSDKAAGKAAMVAYHCLHSVPKSRPHMRDVVAALEPLLQTSCGDVLAGPFVYTVPSAAAVVVAAKDDEKKAAAAAGEDGEEEVAAAAKAKRRYVASAVHAEGAMRKGEHRYASSVSGSPRQSRDRGG</sequence>
<evidence type="ECO:0000256" key="3">
    <source>
        <dbReference type="ARBA" id="ARBA00012513"/>
    </source>
</evidence>
<organism evidence="14">
    <name type="scientific">Oryza glumipatula</name>
    <dbReference type="NCBI Taxonomy" id="40148"/>
    <lineage>
        <taxon>Eukaryota</taxon>
        <taxon>Viridiplantae</taxon>
        <taxon>Streptophyta</taxon>
        <taxon>Embryophyta</taxon>
        <taxon>Tracheophyta</taxon>
        <taxon>Spermatophyta</taxon>
        <taxon>Magnoliopsida</taxon>
        <taxon>Liliopsida</taxon>
        <taxon>Poales</taxon>
        <taxon>Poaceae</taxon>
        <taxon>BOP clade</taxon>
        <taxon>Oryzoideae</taxon>
        <taxon>Oryzeae</taxon>
        <taxon>Oryzinae</taxon>
        <taxon>Oryza</taxon>
    </lineage>
</organism>
<dbReference type="InterPro" id="IPR000719">
    <property type="entry name" value="Prot_kinase_dom"/>
</dbReference>
<dbReference type="STRING" id="40148.A0A0D9YZ61"/>
<keyword evidence="9" id="KW-0067">ATP-binding</keyword>
<protein>
    <recommendedName>
        <fullName evidence="3">non-specific serine/threonine protein kinase</fullName>
        <ecNumber evidence="3">2.7.11.1</ecNumber>
    </recommendedName>
</protein>
<keyword evidence="5" id="KW-0723">Serine/threonine-protein kinase</keyword>
<evidence type="ECO:0000256" key="2">
    <source>
        <dbReference type="ARBA" id="ARBA00008684"/>
    </source>
</evidence>
<evidence type="ECO:0000256" key="10">
    <source>
        <dbReference type="ARBA" id="ARBA00023136"/>
    </source>
</evidence>
<dbReference type="Gramene" id="OGLUM02G35750.1">
    <property type="protein sequence ID" value="OGLUM02G35750.1"/>
    <property type="gene ID" value="OGLUM02G35750"/>
</dbReference>
<dbReference type="InterPro" id="IPR050823">
    <property type="entry name" value="Plant_Ser_Thr_Prot_Kinase"/>
</dbReference>
<accession>A0A0D9YZ61</accession>
<feature type="domain" description="Protein kinase" evidence="13">
    <location>
        <begin position="80"/>
        <end position="362"/>
    </location>
</feature>
<evidence type="ECO:0000256" key="1">
    <source>
        <dbReference type="ARBA" id="ARBA00004236"/>
    </source>
</evidence>
<dbReference type="GO" id="GO:0005886">
    <property type="term" value="C:plasma membrane"/>
    <property type="evidence" value="ECO:0007669"/>
    <property type="project" value="UniProtKB-SubCell"/>
</dbReference>
<evidence type="ECO:0000256" key="9">
    <source>
        <dbReference type="ARBA" id="ARBA00022840"/>
    </source>
</evidence>
<evidence type="ECO:0000256" key="5">
    <source>
        <dbReference type="ARBA" id="ARBA00022527"/>
    </source>
</evidence>
<dbReference type="AlphaFoldDB" id="A0A0D9YZ61"/>
<evidence type="ECO:0000313" key="14">
    <source>
        <dbReference type="EnsemblPlants" id="OGLUM02G35750.1"/>
    </source>
</evidence>
<dbReference type="HOGENOM" id="CLU_000288_21_2_1"/>
<dbReference type="eggNOG" id="KOG1187">
    <property type="taxonomic scope" value="Eukaryota"/>
</dbReference>
<proteinExistence type="inferred from homology"/>
<keyword evidence="4" id="KW-1003">Cell membrane</keyword>
<dbReference type="Gene3D" id="1.10.510.10">
    <property type="entry name" value="Transferase(Phosphotransferase) domain 1"/>
    <property type="match status" value="1"/>
</dbReference>
<dbReference type="PROSITE" id="PS50011">
    <property type="entry name" value="PROTEIN_KINASE_DOM"/>
    <property type="match status" value="1"/>
</dbReference>
<evidence type="ECO:0000313" key="15">
    <source>
        <dbReference type="Proteomes" id="UP000026961"/>
    </source>
</evidence>
<evidence type="ECO:0000256" key="11">
    <source>
        <dbReference type="ARBA" id="ARBA00054261"/>
    </source>
</evidence>
<dbReference type="GO" id="GO:0005524">
    <property type="term" value="F:ATP binding"/>
    <property type="evidence" value="ECO:0007669"/>
    <property type="project" value="UniProtKB-KW"/>
</dbReference>
<dbReference type="InterPro" id="IPR001245">
    <property type="entry name" value="Ser-Thr/Tyr_kinase_cat_dom"/>
</dbReference>
<comment type="similarity">
    <text evidence="2">Belongs to the protein kinase superfamily. Ser/Thr protein kinase family.</text>
</comment>
<name>A0A0D9YZ61_9ORYZ</name>
<dbReference type="Proteomes" id="UP000026961">
    <property type="component" value="Chromosome 2"/>
</dbReference>
<dbReference type="PANTHER" id="PTHR45621">
    <property type="entry name" value="OS01G0588500 PROTEIN-RELATED"/>
    <property type="match status" value="1"/>
</dbReference>
<keyword evidence="6" id="KW-0808">Transferase</keyword>
<dbReference type="InterPro" id="IPR008271">
    <property type="entry name" value="Ser/Thr_kinase_AS"/>
</dbReference>
<evidence type="ECO:0000256" key="4">
    <source>
        <dbReference type="ARBA" id="ARBA00022475"/>
    </source>
</evidence>
<evidence type="ECO:0000256" key="8">
    <source>
        <dbReference type="ARBA" id="ARBA00022777"/>
    </source>
</evidence>
<dbReference type="FunFam" id="3.30.200.20:FF:000228">
    <property type="entry name" value="Serine/threonine-protein kinase BIK1"/>
    <property type="match status" value="1"/>
</dbReference>
<reference evidence="14" key="2">
    <citation type="submission" date="2018-05" db="EMBL/GenBank/DDBJ databases">
        <title>OgluRS3 (Oryza glumaepatula Reference Sequence Version 3).</title>
        <authorList>
            <person name="Zhang J."/>
            <person name="Kudrna D."/>
            <person name="Lee S."/>
            <person name="Talag J."/>
            <person name="Welchert J."/>
            <person name="Wing R.A."/>
        </authorList>
    </citation>
    <scope>NUCLEOTIDE SEQUENCE [LARGE SCALE GENOMIC DNA]</scope>
</reference>
<dbReference type="CDD" id="cd14066">
    <property type="entry name" value="STKc_IRAK"/>
    <property type="match status" value="1"/>
</dbReference>
<keyword evidence="15" id="KW-1185">Reference proteome</keyword>
<dbReference type="EC" id="2.7.11.1" evidence="3"/>
<comment type="function">
    <text evidence="11">May be involved in plant defense signaling.</text>
</comment>
<dbReference type="PROSITE" id="PS00108">
    <property type="entry name" value="PROTEIN_KINASE_ST"/>
    <property type="match status" value="1"/>
</dbReference>
<dbReference type="InterPro" id="IPR011009">
    <property type="entry name" value="Kinase-like_dom_sf"/>
</dbReference>
<keyword evidence="10" id="KW-0472">Membrane</keyword>
<keyword evidence="8" id="KW-0418">Kinase</keyword>
<dbReference type="Gene3D" id="3.30.200.20">
    <property type="entry name" value="Phosphorylase Kinase, domain 1"/>
    <property type="match status" value="1"/>
</dbReference>
<dbReference type="FunFam" id="1.10.510.10:FF:000032">
    <property type="entry name" value="Serine/threonine-protein kinase PBS1"/>
    <property type="match status" value="1"/>
</dbReference>
<comment type="subcellular location">
    <subcellularLocation>
        <location evidence="1">Cell membrane</location>
    </subcellularLocation>
</comment>
<dbReference type="Pfam" id="PF07714">
    <property type="entry name" value="PK_Tyr_Ser-Thr"/>
    <property type="match status" value="1"/>
</dbReference>
<dbReference type="SUPFAM" id="SSF56112">
    <property type="entry name" value="Protein kinase-like (PK-like)"/>
    <property type="match status" value="1"/>
</dbReference>
<evidence type="ECO:0000256" key="6">
    <source>
        <dbReference type="ARBA" id="ARBA00022679"/>
    </source>
</evidence>
<feature type="region of interest" description="Disordered" evidence="12">
    <location>
        <begin position="428"/>
        <end position="451"/>
    </location>
</feature>